<sequence>MNLSRFMQFGYALILFIISLMVWVSMIESKELEMVKHPPCIFNSLCSCSPISSNLGIVTCKDVHLPRIPEEVNISQAFKLHLENNNLRTLEPSYLSSTGLCKIVISNNPLYTIPDEAFLGLEQTLWELELSHCELIKIPSRSLKDLEKLTLLDLTGNHINKIYPENWRGLEKSLEILILADNSLTQIPLDAFGGLPYLDTIDLRGNNLREIDPAIFRDGMGRLAHLILADNQLSAIPYRALQPLKTLKTLDLSHNRINKMSLTTEPDIDVKLNLQLNLDTFKLDFNQLTVLETSSFRYFNILNKTYLDGNPLTAIEPGAFQSSKIRELYLRSCGLTNISPTAFAGLENYLELLDLSGNNISLLPGDLFERFQLIKSLSLSDNIMTNLILIEAFAAFQYTLSTLDLSGSKNLVIKIQDVKRFRNLRSLKLSLLAQPHLSSEEFVDFGVDLEEISINFANLQSVKSRTFKHIHGLKKIDLSDNSIGKIENDAFTDIGARLEHLRLAHAFSPSFKTIPADAFKVLSNLETLDLSNNKFKSMSETSFHFLSKLRILKLHDNIIEEIHKGTFQSDIHSNLEHLYLSFNNLKIVQQHTFVRLPKLEQLYLDDNKLELIERRSFMHLENLKLLNLKGNKLTNITHEAFQNLPELENLDLSFNRLTNLEFSMFDQVGNLATFHLNISHNKLSELVVNLPSIFKSDTVCPYCTGTGGFHSNIKVLDLSFNNISTIAKQFFKPAEISLTNLYLSHNNIMNVTRDVFGNMPHLQWLDLSRNHIYEMDFDMFRNTKKLQVLDVSHNRILEIPNDIFRFLSKLRIVNLSNNRIRALPDNLFREEGLERLDVSNNLLSKMPLNALATVAAQTLHEVDLSWNLISSLSHGGLIERFKKLNYLDLSYNRLAQIDGGTFKGLPKLLYLDISHNGQLNLEANGGSFQGVEYTLLHLNLNNVSLNNVPILPTPNLISLSLADNALPNMPPEMATNMTNLQRLNLDNNYLTIIPILTHSLFQLRHLSMVSNQITYLSNTSLLGVAEHLEELDIRNFDLTVLEAGAFCKMYSLRTLKMNLYTGFKIFNIPSIIRWNSGLRNLEIHVDRQSDSDLSREMAGDLPSKLKNITFSGRGLRAIGSNVLMGIKSPELYICIRNTSIMKIPSNFFKNTGRARNLSIDVRDNPDFRTLMNPSTGSQPGLFKKTFLKNLKIMGNRWDCDCDIGWIEVWQRKYRQYICRDNPINLRKDFTCRQTKDELRLSFCANKNNESVVEVLKSDIECGWSSASRLSSVYSISLIFVFTIIQQFIYH</sequence>
<dbReference type="Gene3D" id="3.80.10.10">
    <property type="entry name" value="Ribonuclease Inhibitor"/>
    <property type="match status" value="7"/>
</dbReference>
<dbReference type="PRINTS" id="PR00019">
    <property type="entry name" value="LEURICHRPT"/>
</dbReference>
<dbReference type="SMART" id="SM00369">
    <property type="entry name" value="LRR_TYP"/>
    <property type="match status" value="27"/>
</dbReference>
<dbReference type="InterPro" id="IPR050328">
    <property type="entry name" value="Dev_Immune_Receptor"/>
</dbReference>
<name>A0ABD1EZQ3_HYPHA</name>
<dbReference type="GO" id="GO:0048468">
    <property type="term" value="P:cell development"/>
    <property type="evidence" value="ECO:0007669"/>
    <property type="project" value="UniProtKB-ARBA"/>
</dbReference>
<dbReference type="InterPro" id="IPR032675">
    <property type="entry name" value="LRR_dom_sf"/>
</dbReference>
<keyword evidence="3" id="KW-0433">Leucine-rich repeat</keyword>
<dbReference type="PROSITE" id="PS51450">
    <property type="entry name" value="LRR"/>
    <property type="match status" value="11"/>
</dbReference>
<gene>
    <name evidence="8" type="ORF">ABEB36_005874</name>
</gene>
<dbReference type="PANTHER" id="PTHR24373:SF387">
    <property type="entry name" value="LEUCINE-RICH REPEATS AND IMMUNOGLOBULIN-LIKE DOMAINS PROTEIN SMA-10"/>
    <property type="match status" value="1"/>
</dbReference>
<dbReference type="GO" id="GO:0005886">
    <property type="term" value="C:plasma membrane"/>
    <property type="evidence" value="ECO:0007669"/>
    <property type="project" value="UniProtKB-SubCell"/>
</dbReference>
<comment type="caution">
    <text evidence="8">The sequence shown here is derived from an EMBL/GenBank/DDBJ whole genome shotgun (WGS) entry which is preliminary data.</text>
</comment>
<evidence type="ECO:0000256" key="6">
    <source>
        <dbReference type="ARBA" id="ARBA00023136"/>
    </source>
</evidence>
<comment type="subcellular location">
    <subcellularLocation>
        <location evidence="1">Cell membrane</location>
    </subcellularLocation>
</comment>
<accession>A0ABD1EZQ3</accession>
<evidence type="ECO:0000256" key="4">
    <source>
        <dbReference type="ARBA" id="ARBA00022729"/>
    </source>
</evidence>
<evidence type="ECO:0008006" key="10">
    <source>
        <dbReference type="Google" id="ProtNLM"/>
    </source>
</evidence>
<dbReference type="InterPro" id="IPR003591">
    <property type="entry name" value="Leu-rich_rpt_typical-subtyp"/>
</dbReference>
<evidence type="ECO:0000256" key="1">
    <source>
        <dbReference type="ARBA" id="ARBA00004236"/>
    </source>
</evidence>
<organism evidence="8 9">
    <name type="scientific">Hypothenemus hampei</name>
    <name type="common">Coffee berry borer</name>
    <dbReference type="NCBI Taxonomy" id="57062"/>
    <lineage>
        <taxon>Eukaryota</taxon>
        <taxon>Metazoa</taxon>
        <taxon>Ecdysozoa</taxon>
        <taxon>Arthropoda</taxon>
        <taxon>Hexapoda</taxon>
        <taxon>Insecta</taxon>
        <taxon>Pterygota</taxon>
        <taxon>Neoptera</taxon>
        <taxon>Endopterygota</taxon>
        <taxon>Coleoptera</taxon>
        <taxon>Polyphaga</taxon>
        <taxon>Cucujiformia</taxon>
        <taxon>Curculionidae</taxon>
        <taxon>Scolytinae</taxon>
        <taxon>Hypothenemus</taxon>
    </lineage>
</organism>
<proteinExistence type="predicted"/>
<dbReference type="Pfam" id="PF00560">
    <property type="entry name" value="LRR_1"/>
    <property type="match status" value="2"/>
</dbReference>
<keyword evidence="2" id="KW-1003">Cell membrane</keyword>
<protein>
    <recommendedName>
        <fullName evidence="10">Chaoptin</fullName>
    </recommendedName>
</protein>
<dbReference type="SMART" id="SM00365">
    <property type="entry name" value="LRR_SD22"/>
    <property type="match status" value="12"/>
</dbReference>
<dbReference type="Pfam" id="PF13855">
    <property type="entry name" value="LRR_8"/>
    <property type="match status" value="7"/>
</dbReference>
<feature type="signal peptide" evidence="7">
    <location>
        <begin position="1"/>
        <end position="29"/>
    </location>
</feature>
<keyword evidence="5" id="KW-0677">Repeat</keyword>
<evidence type="ECO:0000313" key="8">
    <source>
        <dbReference type="EMBL" id="KAL1506531.1"/>
    </source>
</evidence>
<evidence type="ECO:0000313" key="9">
    <source>
        <dbReference type="Proteomes" id="UP001566132"/>
    </source>
</evidence>
<reference evidence="8 9" key="1">
    <citation type="submission" date="2024-05" db="EMBL/GenBank/DDBJ databases">
        <title>Genetic variation in Jamaican populations of the coffee berry borer (Hypothenemus hampei).</title>
        <authorList>
            <person name="Errbii M."/>
            <person name="Myrie A."/>
        </authorList>
    </citation>
    <scope>NUCLEOTIDE SEQUENCE [LARGE SCALE GENOMIC DNA]</scope>
    <source>
        <strain evidence="8">JA-Hopewell-2020-01-JO</strain>
        <tissue evidence="8">Whole body</tissue>
    </source>
</reference>
<dbReference type="SUPFAM" id="SSF52058">
    <property type="entry name" value="L domain-like"/>
    <property type="match status" value="3"/>
</dbReference>
<dbReference type="EMBL" id="JBDJPC010000004">
    <property type="protein sequence ID" value="KAL1506531.1"/>
    <property type="molecule type" value="Genomic_DNA"/>
</dbReference>
<evidence type="ECO:0000256" key="2">
    <source>
        <dbReference type="ARBA" id="ARBA00022475"/>
    </source>
</evidence>
<keyword evidence="4 7" id="KW-0732">Signal</keyword>
<evidence type="ECO:0000256" key="5">
    <source>
        <dbReference type="ARBA" id="ARBA00022737"/>
    </source>
</evidence>
<evidence type="ECO:0000256" key="7">
    <source>
        <dbReference type="SAM" id="SignalP"/>
    </source>
</evidence>
<dbReference type="InterPro" id="IPR001611">
    <property type="entry name" value="Leu-rich_rpt"/>
</dbReference>
<keyword evidence="6" id="KW-0472">Membrane</keyword>
<dbReference type="Proteomes" id="UP001566132">
    <property type="component" value="Unassembled WGS sequence"/>
</dbReference>
<dbReference type="FunFam" id="3.80.10.10:FF:001164">
    <property type="entry name" value="GH01279p"/>
    <property type="match status" value="1"/>
</dbReference>
<dbReference type="PANTHER" id="PTHR24373">
    <property type="entry name" value="SLIT RELATED LEUCINE-RICH REPEAT NEURONAL PROTEIN"/>
    <property type="match status" value="1"/>
</dbReference>
<keyword evidence="9" id="KW-1185">Reference proteome</keyword>
<dbReference type="FunFam" id="3.80.10.10:FF:001167">
    <property type="entry name" value="Chaoptin"/>
    <property type="match status" value="1"/>
</dbReference>
<dbReference type="SUPFAM" id="SSF52047">
    <property type="entry name" value="RNI-like"/>
    <property type="match status" value="1"/>
</dbReference>
<feature type="chain" id="PRO_5044741679" description="Chaoptin" evidence="7">
    <location>
        <begin position="30"/>
        <end position="1290"/>
    </location>
</feature>
<evidence type="ECO:0000256" key="3">
    <source>
        <dbReference type="ARBA" id="ARBA00022614"/>
    </source>
</evidence>
<dbReference type="SMART" id="SM00364">
    <property type="entry name" value="LRR_BAC"/>
    <property type="match status" value="6"/>
</dbReference>